<organism evidence="1 3">
    <name type="scientific">Wuchereria bancrofti</name>
    <dbReference type="NCBI Taxonomy" id="6293"/>
    <lineage>
        <taxon>Eukaryota</taxon>
        <taxon>Metazoa</taxon>
        <taxon>Ecdysozoa</taxon>
        <taxon>Nematoda</taxon>
        <taxon>Chromadorea</taxon>
        <taxon>Rhabditida</taxon>
        <taxon>Spirurina</taxon>
        <taxon>Spiruromorpha</taxon>
        <taxon>Filarioidea</taxon>
        <taxon>Onchocercidae</taxon>
        <taxon>Wuchereria</taxon>
    </lineage>
</organism>
<reference evidence="3" key="1">
    <citation type="submission" date="2012-08" db="EMBL/GenBank/DDBJ databases">
        <title>The Genome Sequence of Wuchereria bancrofti.</title>
        <authorList>
            <person name="Nutman T.B."/>
            <person name="Fink D.L."/>
            <person name="Russ C."/>
            <person name="Young S."/>
            <person name="Zeng Q."/>
            <person name="Koehrsen M."/>
            <person name="Alvarado L."/>
            <person name="Berlin A."/>
            <person name="Chapman S.B."/>
            <person name="Chen Z."/>
            <person name="Freedman E."/>
            <person name="Gellesch M."/>
            <person name="Goldberg J."/>
            <person name="Griggs A."/>
            <person name="Gujja S."/>
            <person name="Heilman E.R."/>
            <person name="Heiman D."/>
            <person name="Hepburn T."/>
            <person name="Howarth C."/>
            <person name="Jen D."/>
            <person name="Larson L."/>
            <person name="Lewis B."/>
            <person name="Mehta T."/>
            <person name="Park D."/>
            <person name="Pearson M."/>
            <person name="Roberts A."/>
            <person name="Saif S."/>
            <person name="Shea T."/>
            <person name="Shenoy N."/>
            <person name="Sisk P."/>
            <person name="Stolte C."/>
            <person name="Sykes S."/>
            <person name="Walk T."/>
            <person name="White J."/>
            <person name="Yandava C."/>
            <person name="Haas B."/>
            <person name="Henn M.R."/>
            <person name="Nusbaum C."/>
            <person name="Birren B."/>
        </authorList>
    </citation>
    <scope>NUCLEOTIDE SEQUENCE [LARGE SCALE GENOMIC DNA]</scope>
    <source>
        <strain evidence="3">NA</strain>
    </source>
</reference>
<protein>
    <submittedName>
        <fullName evidence="1">Uncharacterized protein</fullName>
    </submittedName>
</protein>
<reference evidence="1" key="2">
    <citation type="submission" date="2012-08" db="EMBL/GenBank/DDBJ databases">
        <title>The Genome Sequence of Wuchereria bancrofti.</title>
        <authorList>
            <consortium name="The Broad Institute Genome Sequencing Platform"/>
            <consortium name="Broad Institute Genome Sequencing Center for Infectious Disease"/>
            <person name="Nutman T.B."/>
            <person name="Fink D.L."/>
            <person name="Russ C."/>
            <person name="Young S."/>
            <person name="Zeng Q."/>
            <person name="Koehrsen M."/>
            <person name="Alvarado L."/>
            <person name="Berlin A."/>
            <person name="Borenstein D."/>
            <person name="Chapman S.B."/>
            <person name="Chen Z."/>
            <person name="Engels R."/>
            <person name="Freedman E."/>
            <person name="Gellesch M."/>
            <person name="Goldberg J."/>
            <person name="Griggs A."/>
            <person name="Gujja S."/>
            <person name="Heilman E.R."/>
            <person name="Heiman D."/>
            <person name="Hepburn T."/>
            <person name="Howarth C."/>
            <person name="Jen D."/>
            <person name="Larson L."/>
            <person name="Lewis B."/>
            <person name="Mehta T."/>
            <person name="Park D."/>
            <person name="Pearson M."/>
            <person name="Richards J."/>
            <person name="Roberts A."/>
            <person name="Saif S."/>
            <person name="Shea T."/>
            <person name="Shenoy N."/>
            <person name="Sisk P."/>
            <person name="Stolte C."/>
            <person name="Sykes S."/>
            <person name="Walk T."/>
            <person name="White J."/>
            <person name="Yandava C."/>
            <person name="Haas B."/>
            <person name="Henn M.R."/>
            <person name="Nusbaum C."/>
            <person name="Birren B."/>
        </authorList>
    </citation>
    <scope>NUCLEOTIDE SEQUENCE</scope>
</reference>
<dbReference type="Proteomes" id="UP000270924">
    <property type="component" value="Unassembled WGS sequence"/>
</dbReference>
<evidence type="ECO:0000313" key="1">
    <source>
        <dbReference type="EMBL" id="EJW81545.1"/>
    </source>
</evidence>
<gene>
    <name evidence="2" type="ORF">WBA_LOCUS3584</name>
    <name evidence="1" type="ORF">WUBG_07546</name>
</gene>
<proteinExistence type="predicted"/>
<dbReference type="EMBL" id="ADBV01003563">
    <property type="protein sequence ID" value="EJW81545.1"/>
    <property type="molecule type" value="Genomic_DNA"/>
</dbReference>
<dbReference type="EMBL" id="UYWW01001246">
    <property type="protein sequence ID" value="VDM10198.1"/>
    <property type="molecule type" value="Genomic_DNA"/>
</dbReference>
<name>J9B3L2_WUCBA</name>
<keyword evidence="4" id="KW-1185">Reference proteome</keyword>
<reference evidence="2 4" key="3">
    <citation type="submission" date="2018-11" db="EMBL/GenBank/DDBJ databases">
        <authorList>
            <consortium name="Pathogen Informatics"/>
        </authorList>
    </citation>
    <scope>NUCLEOTIDE SEQUENCE [LARGE SCALE GENOMIC DNA]</scope>
</reference>
<evidence type="ECO:0000313" key="3">
    <source>
        <dbReference type="Proteomes" id="UP000004810"/>
    </source>
</evidence>
<evidence type="ECO:0000313" key="2">
    <source>
        <dbReference type="EMBL" id="VDM10198.1"/>
    </source>
</evidence>
<dbReference type="InParanoid" id="J9B3L2"/>
<sequence>MRLITFLSEGTNFVPVIGMMALTATATQQVRMDIARNYRTIIVHQPVIILVPLDKFGL</sequence>
<dbReference type="Proteomes" id="UP000004810">
    <property type="component" value="Unassembled WGS sequence"/>
</dbReference>
<evidence type="ECO:0000313" key="4">
    <source>
        <dbReference type="Proteomes" id="UP000270924"/>
    </source>
</evidence>
<accession>J9B3L2</accession>
<dbReference type="AlphaFoldDB" id="J9B3L2"/>